<feature type="compositionally biased region" description="Basic and acidic residues" evidence="1">
    <location>
        <begin position="86"/>
        <end position="99"/>
    </location>
</feature>
<evidence type="ECO:0000256" key="1">
    <source>
        <dbReference type="SAM" id="MobiDB-lite"/>
    </source>
</evidence>
<dbReference type="AlphaFoldDB" id="A0A2G5TRL6"/>
<dbReference type="PANTHER" id="PTHR23015">
    <property type="entry name" value="UNCHARACTERIZED C.ELEGANS PROTEIN"/>
    <property type="match status" value="1"/>
</dbReference>
<dbReference type="Proteomes" id="UP000230233">
    <property type="component" value="Chromosome V"/>
</dbReference>
<name>A0A2G5TRL6_9PELO</name>
<dbReference type="InterPro" id="IPR040161">
    <property type="entry name" value="FB224"/>
</dbReference>
<keyword evidence="4" id="KW-1185">Reference proteome</keyword>
<dbReference type="PANTHER" id="PTHR23015:SF4">
    <property type="entry name" value="DUF38 DOMAIN-CONTAINING PROTEIN-RELATED"/>
    <property type="match status" value="1"/>
</dbReference>
<dbReference type="InterPro" id="IPR036047">
    <property type="entry name" value="F-box-like_dom_sf"/>
</dbReference>
<proteinExistence type="predicted"/>
<sequence>MTSILEMPDLVMENIIGLSDFKAVLTLRQVCRDFRNFIDDLKDSQLPKSEIEYIEIMIYENKIKFSFCDAYMYTSDFEYSQIENSRTFEAEENPERKTTTDLGNSNIVGMDSEISKVQIG</sequence>
<gene>
    <name evidence="3" type="primary">Cnig_chr_V.g21220</name>
    <name evidence="3" type="ORF">B9Z55_021220</name>
</gene>
<feature type="region of interest" description="Disordered" evidence="1">
    <location>
        <begin position="85"/>
        <end position="106"/>
    </location>
</feature>
<dbReference type="SUPFAM" id="SSF81383">
    <property type="entry name" value="F-box domain"/>
    <property type="match status" value="1"/>
</dbReference>
<evidence type="ECO:0000259" key="2">
    <source>
        <dbReference type="PROSITE" id="PS50181"/>
    </source>
</evidence>
<comment type="caution">
    <text evidence="3">The sequence shown here is derived from an EMBL/GenBank/DDBJ whole genome shotgun (WGS) entry which is preliminary data.</text>
</comment>
<feature type="domain" description="F-box" evidence="2">
    <location>
        <begin position="1"/>
        <end position="49"/>
    </location>
</feature>
<dbReference type="InterPro" id="IPR001810">
    <property type="entry name" value="F-box_dom"/>
</dbReference>
<dbReference type="Pfam" id="PF00646">
    <property type="entry name" value="F-box"/>
    <property type="match status" value="1"/>
</dbReference>
<dbReference type="GO" id="GO:0045087">
    <property type="term" value="P:innate immune response"/>
    <property type="evidence" value="ECO:0007669"/>
    <property type="project" value="TreeGrafter"/>
</dbReference>
<dbReference type="PROSITE" id="PS50181">
    <property type="entry name" value="FBOX"/>
    <property type="match status" value="1"/>
</dbReference>
<reference evidence="4" key="1">
    <citation type="submission" date="2017-10" db="EMBL/GenBank/DDBJ databases">
        <title>Rapid genome shrinkage in a self-fertile nematode reveals novel sperm competition proteins.</title>
        <authorList>
            <person name="Yin D."/>
            <person name="Schwarz E.M."/>
            <person name="Thomas C.G."/>
            <person name="Felde R.L."/>
            <person name="Korf I.F."/>
            <person name="Cutter A.D."/>
            <person name="Schartner C.M."/>
            <person name="Ralston E.J."/>
            <person name="Meyer B.J."/>
            <person name="Haag E.S."/>
        </authorList>
    </citation>
    <scope>NUCLEOTIDE SEQUENCE [LARGE SCALE GENOMIC DNA]</scope>
    <source>
        <strain evidence="4">JU1422</strain>
    </source>
</reference>
<protein>
    <recommendedName>
        <fullName evidence="2">F-box domain-containing protein</fullName>
    </recommendedName>
</protein>
<accession>A0A2G5TRL6</accession>
<evidence type="ECO:0000313" key="4">
    <source>
        <dbReference type="Proteomes" id="UP000230233"/>
    </source>
</evidence>
<evidence type="ECO:0000313" key="3">
    <source>
        <dbReference type="EMBL" id="PIC29721.1"/>
    </source>
</evidence>
<dbReference type="EMBL" id="PDUG01000005">
    <property type="protein sequence ID" value="PIC29721.1"/>
    <property type="molecule type" value="Genomic_DNA"/>
</dbReference>
<organism evidence="3 4">
    <name type="scientific">Caenorhabditis nigoni</name>
    <dbReference type="NCBI Taxonomy" id="1611254"/>
    <lineage>
        <taxon>Eukaryota</taxon>
        <taxon>Metazoa</taxon>
        <taxon>Ecdysozoa</taxon>
        <taxon>Nematoda</taxon>
        <taxon>Chromadorea</taxon>
        <taxon>Rhabditida</taxon>
        <taxon>Rhabditina</taxon>
        <taxon>Rhabditomorpha</taxon>
        <taxon>Rhabditoidea</taxon>
        <taxon>Rhabditidae</taxon>
        <taxon>Peloderinae</taxon>
        <taxon>Caenorhabditis</taxon>
    </lineage>
</organism>